<evidence type="ECO:0000313" key="2">
    <source>
        <dbReference type="WBParaSite" id="RSKR_0001145900.1"/>
    </source>
</evidence>
<organism evidence="1 2">
    <name type="scientific">Rhabditophanes sp. KR3021</name>
    <dbReference type="NCBI Taxonomy" id="114890"/>
    <lineage>
        <taxon>Eukaryota</taxon>
        <taxon>Metazoa</taxon>
        <taxon>Ecdysozoa</taxon>
        <taxon>Nematoda</taxon>
        <taxon>Chromadorea</taxon>
        <taxon>Rhabditida</taxon>
        <taxon>Tylenchina</taxon>
        <taxon>Panagrolaimomorpha</taxon>
        <taxon>Strongyloidoidea</taxon>
        <taxon>Alloionematidae</taxon>
        <taxon>Rhabditophanes</taxon>
    </lineage>
</organism>
<evidence type="ECO:0000313" key="1">
    <source>
        <dbReference type="Proteomes" id="UP000095286"/>
    </source>
</evidence>
<reference evidence="2" key="1">
    <citation type="submission" date="2016-11" db="UniProtKB">
        <authorList>
            <consortium name="WormBaseParasite"/>
        </authorList>
    </citation>
    <scope>IDENTIFICATION</scope>
    <source>
        <strain evidence="2">KR3021</strain>
    </source>
</reference>
<name>A0AC35UIL2_9BILA</name>
<dbReference type="Proteomes" id="UP000095286">
    <property type="component" value="Unplaced"/>
</dbReference>
<dbReference type="WBParaSite" id="RSKR_0001145900.1">
    <property type="protein sequence ID" value="RSKR_0001145900.1"/>
    <property type="gene ID" value="RSKR_0001145900"/>
</dbReference>
<accession>A0AC35UIL2</accession>
<proteinExistence type="predicted"/>
<sequence>MAGYTQHTPLSQLLKSTRPTNEFEDKPKSSNDYRKAKDLEEQRKAGEAPAMIDVVSGKDINPHIPQFISQTPWYISTDGPTLQHQRPHPDRQRPDLDIGTWFNRGTTGEKATKFRKGACENCGVLTHQKKDCFERPRKRNAKAMNTAFAEDDNLQKHIKTMSYDAKRDRWNGYDPSMYDEVTKEFEDVEKTRELIQKEKLFNGEPINEEDTEVAEEGTPSTGVDLDSRTRITVRNLRIREDTAKYLHNLNENAPYYDPKSRSMRENPGADKDAMANGNFTGSDFERITGEVLAANQAQLFAWEARSKGIDINQSADPTKLEHMKKIFEKEKKEMNMGQREKILEIYGGREHLISSESDKVKKLLLHQNEDYAEYNTSGKVVKGRERTMITSKYEEDKYLNNHTSTWGSFWKSGEWGYKCCHSNIKLSYCVGEIGIKEESKP</sequence>
<protein>
    <submittedName>
        <fullName evidence="2">Pre-mRNA-splicing factor SLU7</fullName>
    </submittedName>
</protein>